<feature type="domain" description="DUF4136" evidence="2">
    <location>
        <begin position="30"/>
        <end position="189"/>
    </location>
</feature>
<feature type="chain" id="PRO_5046981965" evidence="1">
    <location>
        <begin position="28"/>
        <end position="196"/>
    </location>
</feature>
<comment type="caution">
    <text evidence="3">The sequence shown here is derived from an EMBL/GenBank/DDBJ whole genome shotgun (WGS) entry which is preliminary data.</text>
</comment>
<feature type="signal peptide" evidence="1">
    <location>
        <begin position="1"/>
        <end position="27"/>
    </location>
</feature>
<evidence type="ECO:0000313" key="4">
    <source>
        <dbReference type="Proteomes" id="UP001231109"/>
    </source>
</evidence>
<protein>
    <submittedName>
        <fullName evidence="3">DUF4136 domain-containing protein</fullName>
    </submittedName>
</protein>
<dbReference type="PROSITE" id="PS51257">
    <property type="entry name" value="PROKAR_LIPOPROTEIN"/>
    <property type="match status" value="1"/>
</dbReference>
<name>A0ABT9I2V7_9GAMM</name>
<keyword evidence="4" id="KW-1185">Reference proteome</keyword>
<dbReference type="Proteomes" id="UP001231109">
    <property type="component" value="Unassembled WGS sequence"/>
</dbReference>
<dbReference type="Pfam" id="PF13590">
    <property type="entry name" value="DUF4136"/>
    <property type="match status" value="1"/>
</dbReference>
<proteinExistence type="predicted"/>
<sequence>MLRKNIKQLFIASIAAATLFISGCASGPKVRTDAADNINFTDYKTFNFMAEPATDKAGYATLVTQHFKDAISAEMRALGYQYSEANADLMINFNSNVESRTDVRSLPTATFNYNYYNYRRGFYTGFPLYTNDVDTVHYKYGTVNIDVVDAAKKQLVWEGISEGTLKKSDLENPKQAIADVIGLIFQQYPTRKQLTE</sequence>
<dbReference type="Gene3D" id="3.30.160.670">
    <property type="match status" value="1"/>
</dbReference>
<accession>A0ABT9I2V7</accession>
<evidence type="ECO:0000313" key="3">
    <source>
        <dbReference type="EMBL" id="MDP5137296.1"/>
    </source>
</evidence>
<organism evidence="3 4">
    <name type="scientific">Rheinheimera baltica</name>
    <dbReference type="NCBI Taxonomy" id="67576"/>
    <lineage>
        <taxon>Bacteria</taxon>
        <taxon>Pseudomonadati</taxon>
        <taxon>Pseudomonadota</taxon>
        <taxon>Gammaproteobacteria</taxon>
        <taxon>Chromatiales</taxon>
        <taxon>Chromatiaceae</taxon>
        <taxon>Rheinheimera</taxon>
    </lineage>
</organism>
<keyword evidence="1" id="KW-0732">Signal</keyword>
<reference evidence="3 4" key="1">
    <citation type="submission" date="2022-11" db="EMBL/GenBank/DDBJ databases">
        <title>Viruses from the air-sea interface of a natural surface slick.</title>
        <authorList>
            <person name="Rahlff J."/>
            <person name="Holmfeldt K."/>
        </authorList>
    </citation>
    <scope>NUCLEOTIDE SEQUENCE [LARGE SCALE GENOMIC DNA]</scope>
    <source>
        <strain evidence="3 4">SMS4</strain>
    </source>
</reference>
<evidence type="ECO:0000259" key="2">
    <source>
        <dbReference type="Pfam" id="PF13590"/>
    </source>
</evidence>
<dbReference type="RefSeq" id="WP_305976665.1">
    <property type="nucleotide sequence ID" value="NZ_JAPJDZ010000044.1"/>
</dbReference>
<dbReference type="InterPro" id="IPR025411">
    <property type="entry name" value="DUF4136"/>
</dbReference>
<dbReference type="EMBL" id="JAPJDZ010000044">
    <property type="protein sequence ID" value="MDP5137296.1"/>
    <property type="molecule type" value="Genomic_DNA"/>
</dbReference>
<evidence type="ECO:0000256" key="1">
    <source>
        <dbReference type="SAM" id="SignalP"/>
    </source>
</evidence>
<gene>
    <name evidence="3" type="ORF">ORJ04_15175</name>
</gene>